<gene>
    <name evidence="2" type="ORF">A2W13_03565</name>
</gene>
<evidence type="ECO:0000256" key="1">
    <source>
        <dbReference type="SAM" id="Phobius"/>
    </source>
</evidence>
<keyword evidence="1" id="KW-0812">Transmembrane</keyword>
<name>A0A1F7XA83_9BACT</name>
<dbReference type="Proteomes" id="UP000178533">
    <property type="component" value="Unassembled WGS sequence"/>
</dbReference>
<dbReference type="EMBL" id="MGFT01000009">
    <property type="protein sequence ID" value="OGM11873.1"/>
    <property type="molecule type" value="Genomic_DNA"/>
</dbReference>
<reference evidence="2 3" key="1">
    <citation type="journal article" date="2016" name="Nat. Commun.">
        <title>Thousands of microbial genomes shed light on interconnected biogeochemical processes in an aquifer system.</title>
        <authorList>
            <person name="Anantharaman K."/>
            <person name="Brown C.T."/>
            <person name="Hug L.A."/>
            <person name="Sharon I."/>
            <person name="Castelle C.J."/>
            <person name="Probst A.J."/>
            <person name="Thomas B.C."/>
            <person name="Singh A."/>
            <person name="Wilkins M.J."/>
            <person name="Karaoz U."/>
            <person name="Brodie E.L."/>
            <person name="Williams K.H."/>
            <person name="Hubbard S.S."/>
            <person name="Banfield J.F."/>
        </authorList>
    </citation>
    <scope>NUCLEOTIDE SEQUENCE [LARGE SCALE GENOMIC DNA]</scope>
</reference>
<comment type="caution">
    <text evidence="2">The sequence shown here is derived from an EMBL/GenBank/DDBJ whole genome shotgun (WGS) entry which is preliminary data.</text>
</comment>
<proteinExistence type="predicted"/>
<dbReference type="STRING" id="1802481.A2W13_03565"/>
<protein>
    <submittedName>
        <fullName evidence="2">Uncharacterized protein</fullName>
    </submittedName>
</protein>
<dbReference type="AlphaFoldDB" id="A0A1F7XA83"/>
<keyword evidence="1" id="KW-1133">Transmembrane helix</keyword>
<accession>A0A1F7XA83</accession>
<evidence type="ECO:0000313" key="3">
    <source>
        <dbReference type="Proteomes" id="UP000178533"/>
    </source>
</evidence>
<keyword evidence="1" id="KW-0472">Membrane</keyword>
<feature type="transmembrane region" description="Helical" evidence="1">
    <location>
        <begin position="75"/>
        <end position="92"/>
    </location>
</feature>
<evidence type="ECO:0000313" key="2">
    <source>
        <dbReference type="EMBL" id="OGM11873.1"/>
    </source>
</evidence>
<organism evidence="2 3">
    <name type="scientific">Candidatus Woesebacteria bacterium RBG_16_36_11</name>
    <dbReference type="NCBI Taxonomy" id="1802481"/>
    <lineage>
        <taxon>Bacteria</taxon>
        <taxon>Candidatus Woeseibacteriota</taxon>
    </lineage>
</organism>
<sequence length="93" mass="10552">MGKRRTRKQKAKARNNFKGFYWSEAKNPEVEANVNRQIEKTPNAGLTERHTANNAEQLAQQGYLGSVKKDITKSVIIASLILGIELVLYLAWH</sequence>